<dbReference type="Pfam" id="PF00071">
    <property type="entry name" value="Ras"/>
    <property type="match status" value="1"/>
</dbReference>
<gene>
    <name evidence="2" type="ORF">M9Y10_008936</name>
</gene>
<evidence type="ECO:0008006" key="4">
    <source>
        <dbReference type="Google" id="ProtNLM"/>
    </source>
</evidence>
<dbReference type="InterPro" id="IPR027417">
    <property type="entry name" value="P-loop_NTPase"/>
</dbReference>
<evidence type="ECO:0000313" key="2">
    <source>
        <dbReference type="EMBL" id="KAK8871023.1"/>
    </source>
</evidence>
<dbReference type="NCBIfam" id="TIGR00231">
    <property type="entry name" value="small_GTP"/>
    <property type="match status" value="1"/>
</dbReference>
<dbReference type="Proteomes" id="UP001470230">
    <property type="component" value="Unassembled WGS sequence"/>
</dbReference>
<reference evidence="2 3" key="1">
    <citation type="submission" date="2024-04" db="EMBL/GenBank/DDBJ databases">
        <title>Tritrichomonas musculus Genome.</title>
        <authorList>
            <person name="Alves-Ferreira E."/>
            <person name="Grigg M."/>
            <person name="Lorenzi H."/>
            <person name="Galac M."/>
        </authorList>
    </citation>
    <scope>NUCLEOTIDE SEQUENCE [LARGE SCALE GENOMIC DNA]</scope>
    <source>
        <strain evidence="2 3">EAF2021</strain>
    </source>
</reference>
<dbReference type="SMART" id="SM00175">
    <property type="entry name" value="RAB"/>
    <property type="match status" value="1"/>
</dbReference>
<evidence type="ECO:0000313" key="3">
    <source>
        <dbReference type="Proteomes" id="UP001470230"/>
    </source>
</evidence>
<dbReference type="PROSITE" id="PS51419">
    <property type="entry name" value="RAB"/>
    <property type="match status" value="1"/>
</dbReference>
<dbReference type="PROSITE" id="PS51421">
    <property type="entry name" value="RAS"/>
    <property type="match status" value="1"/>
</dbReference>
<keyword evidence="1" id="KW-0547">Nucleotide-binding</keyword>
<sequence>MSRKVDTTLPTLAKMKVMLLGDTGVGKTSLLNKYMDSSAVLSKGKPTIGIDYASKRLDVENVPTYVHFWDLSGDEIYIEVRNEFYPEANGIILCYDVSNHDSFDHLNNWIEEGKKYNADWSSMILVGCKSDLNSAVTPDQAKSFAHKLGVNSFQTSAKNGSNIEEAFNDILKTIQKKSG</sequence>
<dbReference type="SMART" id="SM00174">
    <property type="entry name" value="RHO"/>
    <property type="match status" value="1"/>
</dbReference>
<dbReference type="SMART" id="SM00173">
    <property type="entry name" value="RAS"/>
    <property type="match status" value="1"/>
</dbReference>
<name>A0ABR2IZD9_9EUKA</name>
<comment type="caution">
    <text evidence="2">The sequence shown here is derived from an EMBL/GenBank/DDBJ whole genome shotgun (WGS) entry which is preliminary data.</text>
</comment>
<evidence type="ECO:0000256" key="1">
    <source>
        <dbReference type="ARBA" id="ARBA00022741"/>
    </source>
</evidence>
<dbReference type="Gene3D" id="3.40.50.300">
    <property type="entry name" value="P-loop containing nucleotide triphosphate hydrolases"/>
    <property type="match status" value="1"/>
</dbReference>
<dbReference type="PANTHER" id="PTHR47978">
    <property type="match status" value="1"/>
</dbReference>
<dbReference type="CDD" id="cd00154">
    <property type="entry name" value="Rab"/>
    <property type="match status" value="1"/>
</dbReference>
<protein>
    <recommendedName>
        <fullName evidence="4">Small GTP-binding protein</fullName>
    </recommendedName>
</protein>
<accession>A0ABR2IZD9</accession>
<dbReference type="PRINTS" id="PR00449">
    <property type="entry name" value="RASTRNSFRMNG"/>
</dbReference>
<dbReference type="PROSITE" id="PS51420">
    <property type="entry name" value="RHO"/>
    <property type="match status" value="1"/>
</dbReference>
<dbReference type="InterPro" id="IPR005225">
    <property type="entry name" value="Small_GTP-bd"/>
</dbReference>
<dbReference type="InterPro" id="IPR001806">
    <property type="entry name" value="Small_GTPase"/>
</dbReference>
<dbReference type="SUPFAM" id="SSF52540">
    <property type="entry name" value="P-loop containing nucleoside triphosphate hydrolases"/>
    <property type="match status" value="1"/>
</dbReference>
<dbReference type="EMBL" id="JAPFFF010000014">
    <property type="protein sequence ID" value="KAK8871023.1"/>
    <property type="molecule type" value="Genomic_DNA"/>
</dbReference>
<organism evidence="2 3">
    <name type="scientific">Tritrichomonas musculus</name>
    <dbReference type="NCBI Taxonomy" id="1915356"/>
    <lineage>
        <taxon>Eukaryota</taxon>
        <taxon>Metamonada</taxon>
        <taxon>Parabasalia</taxon>
        <taxon>Tritrichomonadida</taxon>
        <taxon>Tritrichomonadidae</taxon>
        <taxon>Tritrichomonas</taxon>
    </lineage>
</organism>
<keyword evidence="3" id="KW-1185">Reference proteome</keyword>
<proteinExistence type="predicted"/>